<dbReference type="Gene3D" id="3.40.50.1820">
    <property type="entry name" value="alpha/beta hydrolase"/>
    <property type="match status" value="2"/>
</dbReference>
<organism evidence="4 5">
    <name type="scientific">Nocardioides mangrovi</name>
    <dbReference type="NCBI Taxonomy" id="2874580"/>
    <lineage>
        <taxon>Bacteria</taxon>
        <taxon>Bacillati</taxon>
        <taxon>Actinomycetota</taxon>
        <taxon>Actinomycetes</taxon>
        <taxon>Propionibacteriales</taxon>
        <taxon>Nocardioidaceae</taxon>
        <taxon>Nocardioides</taxon>
    </lineage>
</organism>
<reference evidence="4 5" key="1">
    <citation type="submission" date="2021-09" db="EMBL/GenBank/DDBJ databases">
        <title>Whole genome sequence of Nocardioides sp. GBK3QG-3.</title>
        <authorList>
            <person name="Tuo L."/>
        </authorList>
    </citation>
    <scope>NUCLEOTIDE SEQUENCE [LARGE SCALE GENOMIC DNA]</scope>
    <source>
        <strain evidence="4 5">GBK3QG-3</strain>
    </source>
</reference>
<evidence type="ECO:0000259" key="3">
    <source>
        <dbReference type="Pfam" id="PF08386"/>
    </source>
</evidence>
<comment type="caution">
    <text evidence="4">The sequence shown here is derived from an EMBL/GenBank/DDBJ whole genome shotgun (WGS) entry which is preliminary data.</text>
</comment>
<protein>
    <submittedName>
        <fullName evidence="4">Alpha/beta hydrolase</fullName>
    </submittedName>
</protein>
<evidence type="ECO:0000313" key="5">
    <source>
        <dbReference type="Proteomes" id="UP000780875"/>
    </source>
</evidence>
<evidence type="ECO:0000256" key="1">
    <source>
        <dbReference type="SAM" id="SignalP"/>
    </source>
</evidence>
<gene>
    <name evidence="4" type="ORF">K8U61_20740</name>
</gene>
<sequence>MKWVALLTLVAGLLATPAPAEAVPVGSLDLHRCRVTARALCGTVEREWEPGHPEAGTVRVGFAFVPARDGSRPALGTLVPHEGGPGYSTTGSVGYYTRMYAGLLDRRNLLLVDQRGTGRSEALDCPDLQDLRIAYSVAAGRCGRSLGERADDYTTALSADDLAAVVAALGLGTLDVYGDSYGTFFAQVFVGRHPDLVRSVVLDGAYPAYGETGWYPTQGPAVRSSFAIVCRRSAACREGGPSWRRALERVLDEVRRHPWRGTAHDADGRRTRVTVRPSSLATVAYGATYGPAFYREMTAALRSALRGDRAPLLRLVAEATGGGTDAGPVRDYSEGLDAAVACHDYPQLYDMTASPAVREPQYRAALTRRTRERPRTYGPFSVREYAASDWQMLDWCTRWPAAPASNPAGPVHPPGGSYPDVPVLVLSGELDSITTPAEGAIITRQFPDATQVVVPNSFHVTALGDTDGCASALVRSFVRDPARAVPAHPCAGRTHPVDALGVFPRTVADLGLRGTAAATVADVVDRWWNNYSGHGVGLRGGWFTYRGGAVTTFRLHRVRLVAGLPVSGRVVWDRYRERITAHLTAGGRPLTLTVHAPAHPSRVSRVAAPRA</sequence>
<accession>A0ABS7UHZ3</accession>
<name>A0ABS7UHZ3_9ACTN</name>
<dbReference type="InterPro" id="IPR029058">
    <property type="entry name" value="AB_hydrolase_fold"/>
</dbReference>
<keyword evidence="1" id="KW-0732">Signal</keyword>
<feature type="domain" description="AB hydrolase-1" evidence="2">
    <location>
        <begin position="78"/>
        <end position="205"/>
    </location>
</feature>
<keyword evidence="4" id="KW-0378">Hydrolase</keyword>
<dbReference type="InterPro" id="IPR000073">
    <property type="entry name" value="AB_hydrolase_1"/>
</dbReference>
<feature type="chain" id="PRO_5045994051" evidence="1">
    <location>
        <begin position="23"/>
        <end position="611"/>
    </location>
</feature>
<evidence type="ECO:0000313" key="4">
    <source>
        <dbReference type="EMBL" id="MBZ5740611.1"/>
    </source>
</evidence>
<proteinExistence type="predicted"/>
<dbReference type="RefSeq" id="WP_224124969.1">
    <property type="nucleotide sequence ID" value="NZ_JAIQZJ010000016.1"/>
</dbReference>
<feature type="domain" description="Peptidase S33 tripeptidyl aminopeptidase-like C-terminal" evidence="3">
    <location>
        <begin position="392"/>
        <end position="483"/>
    </location>
</feature>
<dbReference type="EMBL" id="JAIQZJ010000016">
    <property type="protein sequence ID" value="MBZ5740611.1"/>
    <property type="molecule type" value="Genomic_DNA"/>
</dbReference>
<evidence type="ECO:0000259" key="2">
    <source>
        <dbReference type="Pfam" id="PF00561"/>
    </source>
</evidence>
<keyword evidence="5" id="KW-1185">Reference proteome</keyword>
<dbReference type="InterPro" id="IPR013595">
    <property type="entry name" value="Pept_S33_TAP-like_C"/>
</dbReference>
<dbReference type="Pfam" id="PF08386">
    <property type="entry name" value="Abhydrolase_4"/>
    <property type="match status" value="1"/>
</dbReference>
<dbReference type="Proteomes" id="UP000780875">
    <property type="component" value="Unassembled WGS sequence"/>
</dbReference>
<dbReference type="PANTHER" id="PTHR43798:SF27">
    <property type="entry name" value="HYDROLASE ALPHA_BETA HYDROLASE FOLD FAMILY"/>
    <property type="match status" value="1"/>
</dbReference>
<dbReference type="Pfam" id="PF00561">
    <property type="entry name" value="Abhydrolase_1"/>
    <property type="match status" value="1"/>
</dbReference>
<dbReference type="InterPro" id="IPR050266">
    <property type="entry name" value="AB_hydrolase_sf"/>
</dbReference>
<feature type="signal peptide" evidence="1">
    <location>
        <begin position="1"/>
        <end position="22"/>
    </location>
</feature>
<dbReference type="SUPFAM" id="SSF53474">
    <property type="entry name" value="alpha/beta-Hydrolases"/>
    <property type="match status" value="1"/>
</dbReference>
<dbReference type="GO" id="GO:0016787">
    <property type="term" value="F:hydrolase activity"/>
    <property type="evidence" value="ECO:0007669"/>
    <property type="project" value="UniProtKB-KW"/>
</dbReference>
<dbReference type="PANTHER" id="PTHR43798">
    <property type="entry name" value="MONOACYLGLYCEROL LIPASE"/>
    <property type="match status" value="1"/>
</dbReference>